<dbReference type="Gene3D" id="3.60.10.10">
    <property type="entry name" value="Endonuclease/exonuclease/phosphatase"/>
    <property type="match status" value="2"/>
</dbReference>
<dbReference type="PANTHER" id="PTHR15822">
    <property type="entry name" value="TRAF AND TNF RECEPTOR-ASSOCIATED PROTEIN"/>
    <property type="match status" value="1"/>
</dbReference>
<organism evidence="2">
    <name type="scientific">Oryza glumipatula</name>
    <dbReference type="NCBI Taxonomy" id="40148"/>
    <lineage>
        <taxon>Eukaryota</taxon>
        <taxon>Viridiplantae</taxon>
        <taxon>Streptophyta</taxon>
        <taxon>Embryophyta</taxon>
        <taxon>Tracheophyta</taxon>
        <taxon>Spermatophyta</taxon>
        <taxon>Magnoliopsida</taxon>
        <taxon>Liliopsida</taxon>
        <taxon>Poales</taxon>
        <taxon>Poaceae</taxon>
        <taxon>BOP clade</taxon>
        <taxon>Oryzoideae</taxon>
        <taxon>Oryzeae</taxon>
        <taxon>Oryzinae</taxon>
        <taxon>Oryza</taxon>
    </lineage>
</organism>
<reference evidence="2" key="2">
    <citation type="submission" date="2018-05" db="EMBL/GenBank/DDBJ databases">
        <title>OgluRS3 (Oryza glumaepatula Reference Sequence Version 3).</title>
        <authorList>
            <person name="Zhang J."/>
            <person name="Kudrna D."/>
            <person name="Lee S."/>
            <person name="Talag J."/>
            <person name="Welchert J."/>
            <person name="Wing R.A."/>
        </authorList>
    </citation>
    <scope>NUCLEOTIDE SEQUENCE [LARGE SCALE GENOMIC DNA]</scope>
</reference>
<dbReference type="Gramene" id="OGLUM07G15610.1">
    <property type="protein sequence ID" value="OGLUM07G15610.1"/>
    <property type="gene ID" value="OGLUM07G15610"/>
</dbReference>
<proteinExistence type="predicted"/>
<dbReference type="GO" id="GO:0003697">
    <property type="term" value="F:single-stranded DNA binding"/>
    <property type="evidence" value="ECO:0007669"/>
    <property type="project" value="TreeGrafter"/>
</dbReference>
<accession>A0A0E0AKF4</accession>
<dbReference type="SUPFAM" id="SSF56219">
    <property type="entry name" value="DNase I-like"/>
    <property type="match status" value="1"/>
</dbReference>
<evidence type="ECO:0000313" key="2">
    <source>
        <dbReference type="EnsemblPlants" id="OGLUM07G15610.1"/>
    </source>
</evidence>
<evidence type="ECO:0000256" key="1">
    <source>
        <dbReference type="ARBA" id="ARBA00022801"/>
    </source>
</evidence>
<evidence type="ECO:0000313" key="3">
    <source>
        <dbReference type="Proteomes" id="UP000026961"/>
    </source>
</evidence>
<dbReference type="Proteomes" id="UP000026961">
    <property type="component" value="Chromosome 7"/>
</dbReference>
<dbReference type="GO" id="GO:0006302">
    <property type="term" value="P:double-strand break repair"/>
    <property type="evidence" value="ECO:0007669"/>
    <property type="project" value="TreeGrafter"/>
</dbReference>
<dbReference type="PANTHER" id="PTHR15822:SF20">
    <property type="entry name" value="ENDONUCLEASE_EXONUCLEASE_PHOSPHATASE DOMAIN-CONTAINING PROTEIN"/>
    <property type="match status" value="1"/>
</dbReference>
<dbReference type="EnsemblPlants" id="OGLUM07G15610.1">
    <property type="protein sequence ID" value="OGLUM07G15610.1"/>
    <property type="gene ID" value="OGLUM07G15610"/>
</dbReference>
<dbReference type="GO" id="GO:0005737">
    <property type="term" value="C:cytoplasm"/>
    <property type="evidence" value="ECO:0007669"/>
    <property type="project" value="TreeGrafter"/>
</dbReference>
<dbReference type="InterPro" id="IPR036691">
    <property type="entry name" value="Endo/exonu/phosph_ase_sf"/>
</dbReference>
<keyword evidence="3" id="KW-1185">Reference proteome</keyword>
<reference evidence="2" key="1">
    <citation type="submission" date="2015-04" db="UniProtKB">
        <authorList>
            <consortium name="EnsemblPlants"/>
        </authorList>
    </citation>
    <scope>IDENTIFICATION</scope>
</reference>
<sequence length="251" mass="28262">MSSKEKIKFMTYNVWSNEHVAVYRRIQAISKLIARHEPHVIFLQLSKLDADDAHIRRWAESVSPPRIEPPGLLSPMVYKPFPPWHPRSAHRVCAATCRLVPPTPTDVGAAERRASAALFLDHFDVVHRHGDVVLGGDFSWDEDLDGPLRLGPGWVDAWKELRGDGDGDGGGAWTYDAVANPMLKGWRKPEMRKRPDRFLCRLRDFKLDSVEMVGVEPIPGVTHCDDMGNVLPVLPSHHFGLLLTIAPQIHK</sequence>
<dbReference type="STRING" id="40148.A0A0E0AKF4"/>
<evidence type="ECO:0008006" key="4">
    <source>
        <dbReference type="Google" id="ProtNLM"/>
    </source>
</evidence>
<dbReference type="GO" id="GO:0070260">
    <property type="term" value="F:5'-tyrosyl-DNA phosphodiesterase activity"/>
    <property type="evidence" value="ECO:0007669"/>
    <property type="project" value="TreeGrafter"/>
</dbReference>
<keyword evidence="1" id="KW-0378">Hydrolase</keyword>
<protein>
    <recommendedName>
        <fullName evidence="4">Endonuclease/exonuclease/phosphatase domain-containing protein</fullName>
    </recommendedName>
</protein>
<dbReference type="HOGENOM" id="CLU_050478_0_0_1"/>
<dbReference type="InterPro" id="IPR051547">
    <property type="entry name" value="TDP2-like"/>
</dbReference>
<name>A0A0E0AKF4_9ORYZ</name>
<dbReference type="AlphaFoldDB" id="A0A0E0AKF4"/>
<dbReference type="eggNOG" id="KOG2756">
    <property type="taxonomic scope" value="Eukaryota"/>
</dbReference>